<dbReference type="Proteomes" id="UP000031368">
    <property type="component" value="Chromosome"/>
</dbReference>
<keyword evidence="3" id="KW-0808">Transferase</keyword>
<dbReference type="KEGG" id="rga:RGR602_CH02861"/>
<reference evidence="3 4" key="1">
    <citation type="submission" date="2013-11" db="EMBL/GenBank/DDBJ databases">
        <title>Complete genome sequence of Rhizobium gallicum bv. gallicum R602.</title>
        <authorList>
            <person name="Bustos P."/>
            <person name="Santamaria R.I."/>
            <person name="Lozano L."/>
            <person name="Acosta J.L."/>
            <person name="Ormeno-Orrillo E."/>
            <person name="Rogel M.A."/>
            <person name="Romero D."/>
            <person name="Cevallos M.A."/>
            <person name="Martinez-Romero E."/>
            <person name="Gonzalez V."/>
        </authorList>
    </citation>
    <scope>NUCLEOTIDE SEQUENCE [LARGE SCALE GENOMIC DNA]</scope>
    <source>
        <strain evidence="3 4">R602</strain>
    </source>
</reference>
<sequence length="413" mass="45845">MSPASTMMVRLVGEGDIMRVAIVHYWLVSMRGGEKVVEALCDMFPDADIFTLVYDESRVSEKIRGHVVKTSFLQRLPGAVRHYQSLLPLMPFALESLDLSGYDLIISSESGPAKGIIAPPHSTHVCYCHSPMRYIWDHYHVYRSHAGLASRMMLPVIAPLLRSWDVSTSMRVDRFVANSHHVKARIGKYYGRSATVVYPPVAVEDYAPSDTIEDFYLCAGQLVSYKRVDLAVRAFSKMGRNLVVIGEGKELAMLKSIAGPTVKFLGRVPFPVLKEKLARCRALIFPGEEDFGLVPVEAMASGRPVIAFGSGGALETVVPGETGLLFYEQNVEAIVDAVRSFEEHAEDFDPETIRTHAARFSTRNFRFGMDSIIQEELRARKTSALAATSHAETRRFPLDSVFPVPPPGTDIVH</sequence>
<dbReference type="SUPFAM" id="SSF53756">
    <property type="entry name" value="UDP-Glycosyltransferase/glycogen phosphorylase"/>
    <property type="match status" value="1"/>
</dbReference>
<feature type="domain" description="Glycosyltransferase subfamily 4-like N-terminal" evidence="2">
    <location>
        <begin position="32"/>
        <end position="204"/>
    </location>
</feature>
<keyword evidence="4" id="KW-1185">Reference proteome</keyword>
<accession>A0A0B4X2D3</accession>
<feature type="domain" description="Glycosyl transferase family 1" evidence="1">
    <location>
        <begin position="213"/>
        <end position="345"/>
    </location>
</feature>
<gene>
    <name evidence="3" type="ORF">RGR602_CH02861</name>
</gene>
<dbReference type="EMBL" id="CP006877">
    <property type="protein sequence ID" value="AJD42179.1"/>
    <property type="molecule type" value="Genomic_DNA"/>
</dbReference>
<dbReference type="Gene3D" id="3.40.50.2000">
    <property type="entry name" value="Glycogen Phosphorylase B"/>
    <property type="match status" value="2"/>
</dbReference>
<evidence type="ECO:0000259" key="1">
    <source>
        <dbReference type="Pfam" id="PF00534"/>
    </source>
</evidence>
<dbReference type="PANTHER" id="PTHR45947">
    <property type="entry name" value="SULFOQUINOVOSYL TRANSFERASE SQD2"/>
    <property type="match status" value="1"/>
</dbReference>
<evidence type="ECO:0000259" key="2">
    <source>
        <dbReference type="Pfam" id="PF13439"/>
    </source>
</evidence>
<organism evidence="3 4">
    <name type="scientific">Rhizobium gallicum bv. gallicum R602sp</name>
    <dbReference type="NCBI Taxonomy" id="1041138"/>
    <lineage>
        <taxon>Bacteria</taxon>
        <taxon>Pseudomonadati</taxon>
        <taxon>Pseudomonadota</taxon>
        <taxon>Alphaproteobacteria</taxon>
        <taxon>Hyphomicrobiales</taxon>
        <taxon>Rhizobiaceae</taxon>
        <taxon>Rhizobium/Agrobacterium group</taxon>
        <taxon>Rhizobium</taxon>
    </lineage>
</organism>
<evidence type="ECO:0000313" key="3">
    <source>
        <dbReference type="EMBL" id="AJD42179.1"/>
    </source>
</evidence>
<dbReference type="Pfam" id="PF00534">
    <property type="entry name" value="Glycos_transf_1"/>
    <property type="match status" value="1"/>
</dbReference>
<dbReference type="InterPro" id="IPR001296">
    <property type="entry name" value="Glyco_trans_1"/>
</dbReference>
<name>A0A0B4X2D3_9HYPH</name>
<protein>
    <submittedName>
        <fullName evidence="3">Glycosyltransferase family 1 protein</fullName>
    </submittedName>
</protein>
<dbReference type="InterPro" id="IPR028098">
    <property type="entry name" value="Glyco_trans_4-like_N"/>
</dbReference>
<dbReference type="Pfam" id="PF13439">
    <property type="entry name" value="Glyco_transf_4"/>
    <property type="match status" value="1"/>
</dbReference>
<dbReference type="GO" id="GO:0016757">
    <property type="term" value="F:glycosyltransferase activity"/>
    <property type="evidence" value="ECO:0007669"/>
    <property type="project" value="InterPro"/>
</dbReference>
<dbReference type="AlphaFoldDB" id="A0A0B4X2D3"/>
<evidence type="ECO:0000313" key="4">
    <source>
        <dbReference type="Proteomes" id="UP000031368"/>
    </source>
</evidence>
<proteinExistence type="predicted"/>
<dbReference type="HOGENOM" id="CLU_041001_0_0_5"/>
<dbReference type="PANTHER" id="PTHR45947:SF3">
    <property type="entry name" value="SULFOQUINOVOSYL TRANSFERASE SQD2"/>
    <property type="match status" value="1"/>
</dbReference>
<dbReference type="InterPro" id="IPR050194">
    <property type="entry name" value="Glycosyltransferase_grp1"/>
</dbReference>